<evidence type="ECO:0000313" key="2">
    <source>
        <dbReference type="Proteomes" id="UP000001054"/>
    </source>
</evidence>
<name>C3KKU7_SINFN</name>
<accession>C3KKU7</accession>
<protein>
    <submittedName>
        <fullName evidence="1">Transport protein</fullName>
    </submittedName>
</protein>
<dbReference type="KEGG" id="rhi:NGR_b15820"/>
<dbReference type="OrthoDB" id="9792284at2"/>
<dbReference type="Gene3D" id="3.40.50.880">
    <property type="match status" value="1"/>
</dbReference>
<keyword evidence="2" id="KW-1185">Reference proteome</keyword>
<proteinExistence type="predicted"/>
<evidence type="ECO:0000313" key="1">
    <source>
        <dbReference type="EMBL" id="ACP23033.1"/>
    </source>
</evidence>
<dbReference type="HOGENOM" id="CLU_1495049_0_0_5"/>
<dbReference type="SUPFAM" id="SSF52317">
    <property type="entry name" value="Class I glutamine amidotransferase-like"/>
    <property type="match status" value="1"/>
</dbReference>
<dbReference type="RefSeq" id="WP_015887664.1">
    <property type="nucleotide sequence ID" value="NC_012586.1"/>
</dbReference>
<dbReference type="EMBL" id="CP000874">
    <property type="protein sequence ID" value="ACP23033.1"/>
    <property type="molecule type" value="Genomic_DNA"/>
</dbReference>
<organism evidence="1 2">
    <name type="scientific">Sinorhizobium fredii (strain NBRC 101917 / NGR234)</name>
    <dbReference type="NCBI Taxonomy" id="394"/>
    <lineage>
        <taxon>Bacteria</taxon>
        <taxon>Pseudomonadati</taxon>
        <taxon>Pseudomonadota</taxon>
        <taxon>Alphaproteobacteria</taxon>
        <taxon>Hyphomicrobiales</taxon>
        <taxon>Rhizobiaceae</taxon>
        <taxon>Sinorhizobium/Ensifer group</taxon>
        <taxon>Sinorhizobium</taxon>
    </lineage>
</organism>
<dbReference type="AlphaFoldDB" id="C3KKU7"/>
<keyword evidence="1" id="KW-0614">Plasmid</keyword>
<reference evidence="1 2" key="2">
    <citation type="journal article" date="2009" name="Appl. Environ. Microbiol.">
        <title>Rhizobium sp. strain NGR234 possesses a remarkable number of secretion systems.</title>
        <authorList>
            <person name="Schmeisser C."/>
            <person name="Liesegang H."/>
            <person name="Krysciak D."/>
            <person name="Bakkou N."/>
            <person name="Le Quere A."/>
            <person name="Wollherr A."/>
            <person name="Heinemeyer I."/>
            <person name="Morgenstern B."/>
            <person name="Pommerening-Roeser A."/>
            <person name="Flores M."/>
            <person name="Palacios R."/>
            <person name="Brenner S."/>
            <person name="Gottschalk G."/>
            <person name="Schmitz R.A."/>
            <person name="Broughton W.J."/>
            <person name="Perret X."/>
            <person name="Strittmatter A.W."/>
            <person name="Streit W.R."/>
        </authorList>
    </citation>
    <scope>NUCLEOTIDE SEQUENCE [LARGE SCALE GENOMIC DNA]</scope>
    <source>
        <strain evidence="2">NBRC 101917 / NGR234</strain>
    </source>
</reference>
<reference evidence="2" key="1">
    <citation type="journal article" date="2004" name="J. Bacteriol.">
        <title>An evolutionary hot spot: the pNGR234b replicon of Rhizobium sp. strain NGR234.</title>
        <authorList>
            <person name="Streit W.R."/>
            <person name="Schmitz R.A."/>
            <person name="Perret X."/>
            <person name="Staehelin C."/>
            <person name="Deakin W.J."/>
            <person name="Raasch C."/>
            <person name="Liesegang H."/>
            <person name="Broughton W.J."/>
        </authorList>
    </citation>
    <scope>NUCLEOTIDE SEQUENCE [LARGE SCALE GENOMIC DNA]</scope>
    <source>
        <strain evidence="2">NBRC 101917 / NGR234</strain>
    </source>
</reference>
<dbReference type="Proteomes" id="UP000001054">
    <property type="component" value="Plasmid pNGR234b"/>
</dbReference>
<dbReference type="InterPro" id="IPR029062">
    <property type="entry name" value="Class_I_gatase-like"/>
</dbReference>
<dbReference type="PATRIC" id="fig|394.7.peg.1996"/>
<sequence length="182" mass="19221">MDGPIRFLIIIAVEDSDGISNSGVWIPKIAPPYYLFKEVPAEVALATPSGGFAALLGQTGHGSSDREPFVRRFLSDREARDDLADTLSLGQIVADDFDAAFCVGFSGSVWGTHSRGPGPLIKTFLEDGKPVAIIPGQQLEIAPEGAGPGLLIIGDSDQSPVLAAHALVKVVVERRELMARSA</sequence>
<gene>
    <name evidence="1" type="ordered locus">NGR_b15820</name>
</gene>
<geneLocation type="plasmid" evidence="2">
    <name>sym pNGR234b</name>
</geneLocation>